<reference evidence="2" key="1">
    <citation type="submission" date="2022-06" db="EMBL/GenBank/DDBJ databases">
        <authorList>
            <person name="Legendre M."/>
            <person name="Claverie J.-M."/>
            <person name="Alempic J.-M."/>
            <person name="Abergel C."/>
        </authorList>
    </citation>
    <scope>NUCLEOTIDE SEQUENCE</scope>
    <source>
        <strain evidence="2">Kuranda</strain>
    </source>
</reference>
<name>A0AA95J3P3_9VIRU</name>
<dbReference type="PANTHER" id="PTHR24023">
    <property type="entry name" value="COLLAGEN ALPHA"/>
    <property type="match status" value="1"/>
</dbReference>
<sequence length="270" mass="26220">MEEQACRQTLDERDPGYDVPPASPSRCGQVVVSPGGTGALGVAGPRGPPGPPGPPGIGPSGPRGPPGPVGQGGPSGPPGQQGPSGAPGVIGPIGPPGPPGPTAPAVGFSGLIRPGTVLVVPAFGGTTVSLFETSSRAGLYNSGTFDDTTFTAPIASTYRFSAAVYVPDTVVTAPGETLVLVLALTPAGGGGTRLIRTDALPIAIGPLAGIGVAGYTLSANATMNLGVGDRVTLVLLNDTPTNVTVSSGTLGDTSATWFDGNATGQPAALS</sequence>
<dbReference type="GO" id="GO:0031012">
    <property type="term" value="C:extracellular matrix"/>
    <property type="evidence" value="ECO:0007669"/>
    <property type="project" value="TreeGrafter"/>
</dbReference>
<organism evidence="2 3">
    <name type="scientific">Pandoravirus kuranda</name>
    <dbReference type="NCBI Taxonomy" id="3019033"/>
    <lineage>
        <taxon>Viruses</taxon>
        <taxon>Pandoravirus</taxon>
    </lineage>
</organism>
<dbReference type="EMBL" id="ON887157">
    <property type="protein sequence ID" value="WBR14667.1"/>
    <property type="molecule type" value="Genomic_DNA"/>
</dbReference>
<dbReference type="GO" id="GO:0005615">
    <property type="term" value="C:extracellular space"/>
    <property type="evidence" value="ECO:0007669"/>
    <property type="project" value="TreeGrafter"/>
</dbReference>
<gene>
    <name evidence="2" type="ORF">pkur_cds_493</name>
</gene>
<evidence type="ECO:0000313" key="3">
    <source>
        <dbReference type="Proteomes" id="UP001185135"/>
    </source>
</evidence>
<evidence type="ECO:0000313" key="2">
    <source>
        <dbReference type="EMBL" id="WBR14667.1"/>
    </source>
</evidence>
<dbReference type="Proteomes" id="UP001185135">
    <property type="component" value="Segment"/>
</dbReference>
<dbReference type="GO" id="GO:0030020">
    <property type="term" value="F:extracellular matrix structural constituent conferring tensile strength"/>
    <property type="evidence" value="ECO:0007669"/>
    <property type="project" value="TreeGrafter"/>
</dbReference>
<dbReference type="InterPro" id="IPR050149">
    <property type="entry name" value="Collagen_superfamily"/>
</dbReference>
<feature type="compositionally biased region" description="Pro residues" evidence="1">
    <location>
        <begin position="46"/>
        <end position="68"/>
    </location>
</feature>
<feature type="compositionally biased region" description="Pro residues" evidence="1">
    <location>
        <begin position="93"/>
        <end position="102"/>
    </location>
</feature>
<proteinExistence type="predicted"/>
<dbReference type="GO" id="GO:0030198">
    <property type="term" value="P:extracellular matrix organization"/>
    <property type="evidence" value="ECO:0007669"/>
    <property type="project" value="TreeGrafter"/>
</dbReference>
<feature type="compositionally biased region" description="Low complexity" evidence="1">
    <location>
        <begin position="81"/>
        <end position="92"/>
    </location>
</feature>
<protein>
    <submittedName>
        <fullName evidence="2">Uncharacterized protein</fullName>
    </submittedName>
</protein>
<evidence type="ECO:0000256" key="1">
    <source>
        <dbReference type="SAM" id="MobiDB-lite"/>
    </source>
</evidence>
<feature type="region of interest" description="Disordered" evidence="1">
    <location>
        <begin position="1"/>
        <end position="107"/>
    </location>
</feature>
<dbReference type="PANTHER" id="PTHR24023:SF1082">
    <property type="entry name" value="COLLAGEN TRIPLE HELIX REPEAT"/>
    <property type="match status" value="1"/>
</dbReference>
<accession>A0AA95J3P3</accession>